<dbReference type="EMBL" id="JABULH010000001">
    <property type="protein sequence ID" value="NTS64165.1"/>
    <property type="molecule type" value="Genomic_DNA"/>
</dbReference>
<organism evidence="1 2">
    <name type="scientific">Sphingomonas hominis</name>
    <dbReference type="NCBI Taxonomy" id="2741495"/>
    <lineage>
        <taxon>Bacteria</taxon>
        <taxon>Pseudomonadati</taxon>
        <taxon>Pseudomonadota</taxon>
        <taxon>Alphaproteobacteria</taxon>
        <taxon>Sphingomonadales</taxon>
        <taxon>Sphingomonadaceae</taxon>
        <taxon>Sphingomonas</taxon>
    </lineage>
</organism>
<keyword evidence="2" id="KW-1185">Reference proteome</keyword>
<dbReference type="NCBIfam" id="TIGR01537">
    <property type="entry name" value="portal_HK97"/>
    <property type="match status" value="1"/>
</dbReference>
<gene>
    <name evidence="1" type="ORF">HRV97_03185</name>
</gene>
<dbReference type="InterPro" id="IPR006944">
    <property type="entry name" value="Phage/GTA_portal"/>
</dbReference>
<evidence type="ECO:0000313" key="1">
    <source>
        <dbReference type="EMBL" id="NTS64165.1"/>
    </source>
</evidence>
<dbReference type="RefSeq" id="WP_174192215.1">
    <property type="nucleotide sequence ID" value="NZ_JABULH010000001.1"/>
</dbReference>
<dbReference type="Proteomes" id="UP000621447">
    <property type="component" value="Unassembled WGS sequence"/>
</dbReference>
<proteinExistence type="predicted"/>
<dbReference type="InterPro" id="IPR006427">
    <property type="entry name" value="Portal_HK97"/>
</dbReference>
<protein>
    <submittedName>
        <fullName evidence="1">Phage portal protein</fullName>
    </submittedName>
</protein>
<name>A0ABX2JJZ2_9SPHN</name>
<comment type="caution">
    <text evidence="1">The sequence shown here is derived from an EMBL/GenBank/DDBJ whole genome shotgun (WGS) entry which is preliminary data.</text>
</comment>
<dbReference type="Pfam" id="PF04860">
    <property type="entry name" value="Phage_portal"/>
    <property type="match status" value="1"/>
</dbReference>
<evidence type="ECO:0000313" key="2">
    <source>
        <dbReference type="Proteomes" id="UP000621447"/>
    </source>
</evidence>
<accession>A0ABX2JJZ2</accession>
<sequence length="430" mass="46849">MSGYQLSRRAAEAEVRSLASRGLPIEAKSVLSLTSPVAPGQQDADNFRTNKVTLERYNDTSAGVLSAAHGLSATWACVSFWAGNIASLPCAVQRKGPGGVAVDDDQHPLYWLLHDSPNYDQSAFDFWEFIVASIELRGNAYAEIVRRDDGFIVSLAPIPPDLMRVTRNGAGELEYRWTDGSGEHLVHQGDMLHIRGFGGGALGGVSPLAACRQSFASAIAADRAATTMFANGVRTSGVMSVDKVLTRDQRNEAEQLLQDKFVGAATAGRPMLLDAGMKWEQLSIDPKDAEMLESRRFSVEEVCRVFEVDPHLVGQTVGNTTLGSSIADQTLSVLKFKMRKRLKRIEGAVTKQLLSRADRKAGVSIRFNVEAFLRADSTGRADFYTKMRPFMTVNEVRALEGLPPVEGGNVLYKQMQDVPITDAGQQPAEV</sequence>
<reference evidence="1 2" key="1">
    <citation type="submission" date="2020-06" db="EMBL/GenBank/DDBJ databases">
        <title>Sphingomonas hominis sp. nov., a member of the Sphingomonas, isolated from the hair of a 22-year-old girl.</title>
        <authorList>
            <person name="Zhang D.-F."/>
            <person name="Cui X.-W."/>
        </authorList>
    </citation>
    <scope>NUCLEOTIDE SEQUENCE [LARGE SCALE GENOMIC DNA]</scope>
    <source>
        <strain evidence="1 2">HHU CXW</strain>
    </source>
</reference>